<feature type="region of interest" description="Disordered" evidence="10">
    <location>
        <begin position="1"/>
        <end position="79"/>
    </location>
</feature>
<accession>A0A6G0YZA5</accession>
<gene>
    <name evidence="12" type="ORF">FWK35_00006249</name>
</gene>
<evidence type="ECO:0000256" key="8">
    <source>
        <dbReference type="ARBA" id="ARBA00023170"/>
    </source>
</evidence>
<dbReference type="GO" id="GO:0003677">
    <property type="term" value="F:DNA binding"/>
    <property type="evidence" value="ECO:0007669"/>
    <property type="project" value="UniProtKB-KW"/>
</dbReference>
<feature type="transmembrane region" description="Helical" evidence="11">
    <location>
        <begin position="298"/>
        <end position="318"/>
    </location>
</feature>
<keyword evidence="6" id="KW-0238">DNA-binding</keyword>
<comment type="caution">
    <text evidence="12">The sequence shown here is derived from an EMBL/GenBank/DDBJ whole genome shotgun (WGS) entry which is preliminary data.</text>
</comment>
<evidence type="ECO:0000313" key="13">
    <source>
        <dbReference type="Proteomes" id="UP000478052"/>
    </source>
</evidence>
<evidence type="ECO:0000256" key="9">
    <source>
        <dbReference type="ARBA" id="ARBA00023242"/>
    </source>
</evidence>
<protein>
    <submittedName>
        <fullName evidence="12">Delta(14)-sterol reductase</fullName>
    </submittedName>
</protein>
<keyword evidence="5 11" id="KW-1133">Transmembrane helix</keyword>
<reference evidence="12 13" key="1">
    <citation type="submission" date="2019-08" db="EMBL/GenBank/DDBJ databases">
        <title>Whole genome of Aphis craccivora.</title>
        <authorList>
            <person name="Voronova N.V."/>
            <person name="Shulinski R.S."/>
            <person name="Bandarenka Y.V."/>
            <person name="Zhorov D.G."/>
            <person name="Warner D."/>
        </authorList>
    </citation>
    <scope>NUCLEOTIDE SEQUENCE [LARGE SCALE GENOMIC DNA]</scope>
    <source>
        <strain evidence="12">180601</strain>
        <tissue evidence="12">Whole Body</tissue>
    </source>
</reference>
<evidence type="ECO:0000256" key="5">
    <source>
        <dbReference type="ARBA" id="ARBA00022989"/>
    </source>
</evidence>
<feature type="transmembrane region" description="Helical" evidence="11">
    <location>
        <begin position="178"/>
        <end position="202"/>
    </location>
</feature>
<dbReference type="InterPro" id="IPR001171">
    <property type="entry name" value="ERG24_DHCR-like"/>
</dbReference>
<evidence type="ECO:0000256" key="10">
    <source>
        <dbReference type="SAM" id="MobiDB-lite"/>
    </source>
</evidence>
<evidence type="ECO:0000256" key="7">
    <source>
        <dbReference type="ARBA" id="ARBA00023136"/>
    </source>
</evidence>
<dbReference type="GO" id="GO:0005637">
    <property type="term" value="C:nuclear inner membrane"/>
    <property type="evidence" value="ECO:0007669"/>
    <property type="project" value="UniProtKB-SubCell"/>
</dbReference>
<keyword evidence="13" id="KW-1185">Reference proteome</keyword>
<feature type="transmembrane region" description="Helical" evidence="11">
    <location>
        <begin position="379"/>
        <end position="397"/>
    </location>
</feature>
<dbReference type="OrthoDB" id="5326588at2759"/>
<evidence type="ECO:0000256" key="11">
    <source>
        <dbReference type="SAM" id="Phobius"/>
    </source>
</evidence>
<keyword evidence="3" id="KW-0597">Phosphoprotein</keyword>
<feature type="transmembrane region" description="Helical" evidence="11">
    <location>
        <begin position="226"/>
        <end position="245"/>
    </location>
</feature>
<dbReference type="GO" id="GO:0005789">
    <property type="term" value="C:endoplasmic reticulum membrane"/>
    <property type="evidence" value="ECO:0007669"/>
    <property type="project" value="TreeGrafter"/>
</dbReference>
<evidence type="ECO:0000256" key="6">
    <source>
        <dbReference type="ARBA" id="ARBA00023125"/>
    </source>
</evidence>
<dbReference type="PANTHER" id="PTHR21257:SF55">
    <property type="entry name" value="DELTA(14)-STEROL REDUCTASE LBR"/>
    <property type="match status" value="1"/>
</dbReference>
<dbReference type="PANTHER" id="PTHR21257">
    <property type="entry name" value="DELTA(14)-STEROL REDUCTASE"/>
    <property type="match status" value="1"/>
</dbReference>
<organism evidence="12 13">
    <name type="scientific">Aphis craccivora</name>
    <name type="common">Cowpea aphid</name>
    <dbReference type="NCBI Taxonomy" id="307492"/>
    <lineage>
        <taxon>Eukaryota</taxon>
        <taxon>Metazoa</taxon>
        <taxon>Ecdysozoa</taxon>
        <taxon>Arthropoda</taxon>
        <taxon>Hexapoda</taxon>
        <taxon>Insecta</taxon>
        <taxon>Pterygota</taxon>
        <taxon>Neoptera</taxon>
        <taxon>Paraneoptera</taxon>
        <taxon>Hemiptera</taxon>
        <taxon>Sternorrhyncha</taxon>
        <taxon>Aphidomorpha</taxon>
        <taxon>Aphidoidea</taxon>
        <taxon>Aphididae</taxon>
        <taxon>Aphidini</taxon>
        <taxon>Aphis</taxon>
        <taxon>Aphis</taxon>
    </lineage>
</organism>
<dbReference type="EMBL" id="VUJU01001913">
    <property type="protein sequence ID" value="KAF0763315.1"/>
    <property type="molecule type" value="Genomic_DNA"/>
</dbReference>
<feature type="compositionally biased region" description="Basic residues" evidence="10">
    <location>
        <begin position="25"/>
        <end position="35"/>
    </location>
</feature>
<name>A0A6G0YZA5_APHCR</name>
<sequence>MIVTRRTRRDGIASPSDAEPPISPRSKRTPSKAKRSATPSKAKRATTPSRAKRAATPRRSKSKSVERKMRTRSRSANKSIKVAKVAKVVLERYETKTDLPVVKKKEIKSKKSEEPVYLNSRKSPTPANEVINSRISPVMDKISDNMSTTSSRIDYNDESDDEPQLVDKTRYKTYPVEFGGLFGNIILTILLPLLVILSKIAIKAKGNLIPFPRGYLRLANYYDQDVFVWTVAIVLVQLLISLVPLAKKSKALLNDDLKYNYYRFSGFINLIVAALIVLAMNYYKCPINFILEIVTKKTVPHVVASVLCTFIISIILYIKGKYTNQIDKFDSLNFVQKLFIGTTNNPTLGPINIKLAFYRYSILMTILFNSLVINESLKNSVNINLLFVAGLQILYALDKLIFEFNLLSSFYLQKEKDGYWTIIQTFLQPIINFLPIQILLSNNLPVNYIILSISSIIFLFGYICQRHSDFTKYKYEVNSTFVYRPSSMRIIVDGLWSYVRFPNYIGTIIVHLALTLPIIEPNLSSLQASWPVLLYPLYYIITLSHKCVRISTYARVQYGNTWDCQYTVKWNLIPKIF</sequence>
<keyword evidence="7 11" id="KW-0472">Membrane</keyword>
<feature type="transmembrane region" description="Helical" evidence="11">
    <location>
        <begin position="446"/>
        <end position="464"/>
    </location>
</feature>
<feature type="transmembrane region" description="Helical" evidence="11">
    <location>
        <begin position="356"/>
        <end position="373"/>
    </location>
</feature>
<evidence type="ECO:0000256" key="1">
    <source>
        <dbReference type="ARBA" id="ARBA00004473"/>
    </source>
</evidence>
<dbReference type="AlphaFoldDB" id="A0A6G0YZA5"/>
<proteinExistence type="inferred from homology"/>
<keyword evidence="9" id="KW-0539">Nucleus</keyword>
<dbReference type="GO" id="GO:0050613">
    <property type="term" value="F:Delta14-sterol reductase activity"/>
    <property type="evidence" value="ECO:0007669"/>
    <property type="project" value="TreeGrafter"/>
</dbReference>
<dbReference type="GO" id="GO:0006695">
    <property type="term" value="P:cholesterol biosynthetic process"/>
    <property type="evidence" value="ECO:0007669"/>
    <property type="project" value="TreeGrafter"/>
</dbReference>
<dbReference type="Gene3D" id="1.20.120.1630">
    <property type="match status" value="1"/>
</dbReference>
<comment type="similarity">
    <text evidence="2">Belongs to the ERG4/ERG24 family.</text>
</comment>
<feature type="transmembrane region" description="Helical" evidence="11">
    <location>
        <begin position="266"/>
        <end position="283"/>
    </location>
</feature>
<feature type="compositionally biased region" description="Basic residues" evidence="10">
    <location>
        <begin position="50"/>
        <end position="62"/>
    </location>
</feature>
<evidence type="ECO:0000256" key="3">
    <source>
        <dbReference type="ARBA" id="ARBA00022553"/>
    </source>
</evidence>
<evidence type="ECO:0000313" key="12">
    <source>
        <dbReference type="EMBL" id="KAF0763315.1"/>
    </source>
</evidence>
<feature type="transmembrane region" description="Helical" evidence="11">
    <location>
        <begin position="418"/>
        <end position="440"/>
    </location>
</feature>
<keyword evidence="4 11" id="KW-0812">Transmembrane</keyword>
<dbReference type="Pfam" id="PF01222">
    <property type="entry name" value="ERG4_ERG24"/>
    <property type="match status" value="1"/>
</dbReference>
<evidence type="ECO:0000256" key="4">
    <source>
        <dbReference type="ARBA" id="ARBA00022692"/>
    </source>
</evidence>
<keyword evidence="8" id="KW-0675">Receptor</keyword>
<evidence type="ECO:0000256" key="2">
    <source>
        <dbReference type="ARBA" id="ARBA00005402"/>
    </source>
</evidence>
<comment type="subcellular location">
    <subcellularLocation>
        <location evidence="1">Nucleus inner membrane</location>
        <topology evidence="1">Multi-pass membrane protein</topology>
    </subcellularLocation>
</comment>
<dbReference type="Proteomes" id="UP000478052">
    <property type="component" value="Unassembled WGS sequence"/>
</dbReference>